<name>A0A939B7Z8_9BACT</name>
<dbReference type="AlphaFoldDB" id="A0A939B7Z8"/>
<reference evidence="11" key="2">
    <citation type="journal article" date="2021" name="Sci. Rep.">
        <title>The distribution of antibiotic resistance genes in chicken gut microbiota commensals.</title>
        <authorList>
            <person name="Juricova H."/>
            <person name="Matiasovicova J."/>
            <person name="Kubasova T."/>
            <person name="Cejkova D."/>
            <person name="Rychlik I."/>
        </authorList>
    </citation>
    <scope>NUCLEOTIDE SEQUENCE</scope>
    <source>
        <strain evidence="11">An824</strain>
    </source>
</reference>
<proteinExistence type="predicted"/>
<comment type="caution">
    <text evidence="11">The sequence shown here is derived from an EMBL/GenBank/DDBJ whole genome shotgun (WGS) entry which is preliminary data.</text>
</comment>
<dbReference type="PANTHER" id="PTHR43298:SF2">
    <property type="entry name" value="FMN_FAD EXPORTER YEEO-RELATED"/>
    <property type="match status" value="1"/>
</dbReference>
<evidence type="ECO:0000256" key="5">
    <source>
        <dbReference type="ARBA" id="ARBA00022692"/>
    </source>
</evidence>
<evidence type="ECO:0000313" key="11">
    <source>
        <dbReference type="EMBL" id="MBM6674230.1"/>
    </source>
</evidence>
<keyword evidence="8 10" id="KW-0472">Membrane</keyword>
<dbReference type="GO" id="GO:0005886">
    <property type="term" value="C:plasma membrane"/>
    <property type="evidence" value="ECO:0007669"/>
    <property type="project" value="UniProtKB-SubCell"/>
</dbReference>
<keyword evidence="7" id="KW-0406">Ion transport</keyword>
<dbReference type="GO" id="GO:0042910">
    <property type="term" value="F:xenobiotic transmembrane transporter activity"/>
    <property type="evidence" value="ECO:0007669"/>
    <property type="project" value="InterPro"/>
</dbReference>
<feature type="transmembrane region" description="Helical" evidence="10">
    <location>
        <begin position="390"/>
        <end position="409"/>
    </location>
</feature>
<feature type="transmembrane region" description="Helical" evidence="10">
    <location>
        <begin position="194"/>
        <end position="216"/>
    </location>
</feature>
<feature type="transmembrane region" description="Helical" evidence="10">
    <location>
        <begin position="318"/>
        <end position="338"/>
    </location>
</feature>
<feature type="transmembrane region" description="Helical" evidence="10">
    <location>
        <begin position="350"/>
        <end position="369"/>
    </location>
</feature>
<evidence type="ECO:0000256" key="2">
    <source>
        <dbReference type="ARBA" id="ARBA00022448"/>
    </source>
</evidence>
<evidence type="ECO:0000256" key="8">
    <source>
        <dbReference type="ARBA" id="ARBA00023136"/>
    </source>
</evidence>
<dbReference type="InterPro" id="IPR002528">
    <property type="entry name" value="MATE_fam"/>
</dbReference>
<reference evidence="11" key="1">
    <citation type="submission" date="2020-08" db="EMBL/GenBank/DDBJ databases">
        <authorList>
            <person name="Cejkova D."/>
            <person name="Kubasova T."/>
            <person name="Jahodarova E."/>
            <person name="Rychlik I."/>
        </authorList>
    </citation>
    <scope>NUCLEOTIDE SEQUENCE</scope>
    <source>
        <strain evidence="11">An824</strain>
    </source>
</reference>
<dbReference type="GO" id="GO:0006811">
    <property type="term" value="P:monoatomic ion transport"/>
    <property type="evidence" value="ECO:0007669"/>
    <property type="project" value="UniProtKB-KW"/>
</dbReference>
<dbReference type="InterPro" id="IPR050222">
    <property type="entry name" value="MATE_MdtK"/>
</dbReference>
<evidence type="ECO:0000256" key="6">
    <source>
        <dbReference type="ARBA" id="ARBA00022989"/>
    </source>
</evidence>
<keyword evidence="5 10" id="KW-0812">Transmembrane</keyword>
<accession>A0A939B7Z8</accession>
<keyword evidence="4" id="KW-1003">Cell membrane</keyword>
<gene>
    <name evidence="11" type="ORF">H6A34_10130</name>
</gene>
<dbReference type="NCBIfam" id="TIGR00797">
    <property type="entry name" value="matE"/>
    <property type="match status" value="1"/>
</dbReference>
<dbReference type="PANTHER" id="PTHR43298">
    <property type="entry name" value="MULTIDRUG RESISTANCE PROTEIN NORM-RELATED"/>
    <property type="match status" value="1"/>
</dbReference>
<dbReference type="RefSeq" id="WP_205105410.1">
    <property type="nucleotide sequence ID" value="NZ_JACJJG010000061.1"/>
</dbReference>
<evidence type="ECO:0000256" key="3">
    <source>
        <dbReference type="ARBA" id="ARBA00022449"/>
    </source>
</evidence>
<keyword evidence="2" id="KW-0813">Transport</keyword>
<evidence type="ECO:0000313" key="12">
    <source>
        <dbReference type="Proteomes" id="UP000706891"/>
    </source>
</evidence>
<feature type="transmembrane region" description="Helical" evidence="10">
    <location>
        <begin position="415"/>
        <end position="437"/>
    </location>
</feature>
<dbReference type="PIRSF" id="PIRSF006603">
    <property type="entry name" value="DinF"/>
    <property type="match status" value="1"/>
</dbReference>
<keyword evidence="6 10" id="KW-1133">Transmembrane helix</keyword>
<dbReference type="Pfam" id="PF01554">
    <property type="entry name" value="MatE"/>
    <property type="match status" value="2"/>
</dbReference>
<evidence type="ECO:0000256" key="4">
    <source>
        <dbReference type="ARBA" id="ARBA00022475"/>
    </source>
</evidence>
<sequence>MALTTEKIAARYGALVRLGVPIVIGQIGNVVLGFADTIMVGHHSMEELAAASFVNTMFTLVVIFATGFSYGLTPVVGSHFGRGERALIGRAVRNSLAANLMLSAVLVAVVSAFCLNIHRFGQPEELLPLMRPYLWVNVASLPFLCCFNTFKQFFDGVTDTRTPMFIIVFGNVLNIFGNWVLIYGCLGAPELGLFGAGLSTALSRVVMALACALVFFRHKRYRDFREGFASSRVSRGGVRRLSGLGLPVAMQLGMETAAFSLSAIFVGWLGTTALAAHQVMLTVSQLLYMVSSGMAAAIAVRVSYFAGQGDFEAVRRTAYAGLVIVLSLAFTLSMPVILLRNHISWWFTDSAEVCVLVSQTVIPLIAYQIGDGVQYTFANALRGIECVRPMIWIAFFSYFMVSLPLGWLLGIHMGFGLVGIWSAFPVCLSTAGVLYFLRFRKELRAMSAGRG</sequence>
<feature type="transmembrane region" description="Helical" evidence="10">
    <location>
        <begin position="55"/>
        <end position="76"/>
    </location>
</feature>
<dbReference type="GO" id="GO:0015297">
    <property type="term" value="F:antiporter activity"/>
    <property type="evidence" value="ECO:0007669"/>
    <property type="project" value="UniProtKB-KW"/>
</dbReference>
<evidence type="ECO:0000256" key="7">
    <source>
        <dbReference type="ARBA" id="ARBA00023065"/>
    </source>
</evidence>
<dbReference type="InterPro" id="IPR048279">
    <property type="entry name" value="MdtK-like"/>
</dbReference>
<evidence type="ECO:0000256" key="1">
    <source>
        <dbReference type="ARBA" id="ARBA00004651"/>
    </source>
</evidence>
<evidence type="ECO:0000256" key="9">
    <source>
        <dbReference type="ARBA" id="ARBA00031636"/>
    </source>
</evidence>
<feature type="transmembrane region" description="Helical" evidence="10">
    <location>
        <begin position="132"/>
        <end position="150"/>
    </location>
</feature>
<feature type="transmembrane region" description="Helical" evidence="10">
    <location>
        <begin position="96"/>
        <end position="120"/>
    </location>
</feature>
<feature type="transmembrane region" description="Helical" evidence="10">
    <location>
        <begin position="257"/>
        <end position="280"/>
    </location>
</feature>
<dbReference type="EMBL" id="JACJJG010000061">
    <property type="protein sequence ID" value="MBM6674230.1"/>
    <property type="molecule type" value="Genomic_DNA"/>
</dbReference>
<dbReference type="CDD" id="cd13131">
    <property type="entry name" value="MATE_NorM_like"/>
    <property type="match status" value="1"/>
</dbReference>
<feature type="transmembrane region" description="Helical" evidence="10">
    <location>
        <begin position="162"/>
        <end position="182"/>
    </location>
</feature>
<dbReference type="Proteomes" id="UP000706891">
    <property type="component" value="Unassembled WGS sequence"/>
</dbReference>
<organism evidence="11 12">
    <name type="scientific">Marseilla massiliensis</name>
    <dbReference type="NCBI Taxonomy" id="1841864"/>
    <lineage>
        <taxon>Bacteria</taxon>
        <taxon>Pseudomonadati</taxon>
        <taxon>Bacteroidota</taxon>
        <taxon>Bacteroidia</taxon>
        <taxon>Bacteroidales</taxon>
        <taxon>Prevotellaceae</taxon>
        <taxon>Marseilla</taxon>
    </lineage>
</organism>
<feature type="transmembrane region" description="Helical" evidence="10">
    <location>
        <begin position="286"/>
        <end position="306"/>
    </location>
</feature>
<keyword evidence="3" id="KW-0050">Antiport</keyword>
<evidence type="ECO:0000256" key="10">
    <source>
        <dbReference type="SAM" id="Phobius"/>
    </source>
</evidence>
<keyword evidence="12" id="KW-1185">Reference proteome</keyword>
<comment type="subcellular location">
    <subcellularLocation>
        <location evidence="1">Cell membrane</location>
        <topology evidence="1">Multi-pass membrane protein</topology>
    </subcellularLocation>
</comment>
<protein>
    <recommendedName>
        <fullName evidence="9">Multidrug-efflux transporter</fullName>
    </recommendedName>
</protein>
<feature type="transmembrane region" description="Helical" evidence="10">
    <location>
        <begin position="12"/>
        <end position="35"/>
    </location>
</feature>